<name>A0ABR9EAF0_9GAMM</name>
<protein>
    <recommendedName>
        <fullName evidence="3">YaeQ family protein</fullName>
    </recommendedName>
</protein>
<evidence type="ECO:0008006" key="3">
    <source>
        <dbReference type="Google" id="ProtNLM"/>
    </source>
</evidence>
<reference evidence="1 2" key="1">
    <citation type="submission" date="2015-03" db="EMBL/GenBank/DDBJ databases">
        <title>Genome sequence of Pseudoalteromonas aurantia.</title>
        <authorList>
            <person name="Xie B.-B."/>
            <person name="Rong J.-C."/>
            <person name="Qin Q.-L."/>
            <person name="Zhang Y.-Z."/>
        </authorList>
    </citation>
    <scope>NUCLEOTIDE SEQUENCE [LARGE SCALE GENOMIC DNA]</scope>
    <source>
        <strain evidence="1 2">208</strain>
    </source>
</reference>
<dbReference type="InterPro" id="IPR009822">
    <property type="entry name" value="YaeQ"/>
</dbReference>
<dbReference type="Gene3D" id="3.10.640.10">
    <property type="entry name" value="Restriction endonuclease-like alpha-beta roll domain"/>
    <property type="match status" value="1"/>
</dbReference>
<dbReference type="Pfam" id="PF07152">
    <property type="entry name" value="YaeQ"/>
    <property type="match status" value="1"/>
</dbReference>
<dbReference type="SMART" id="SM01322">
    <property type="entry name" value="YaeQ"/>
    <property type="match status" value="1"/>
</dbReference>
<dbReference type="Proteomes" id="UP000615755">
    <property type="component" value="Unassembled WGS sequence"/>
</dbReference>
<dbReference type="PANTHER" id="PTHR38784">
    <property type="entry name" value="SUCROSE PHOSPHORYLASE"/>
    <property type="match status" value="1"/>
</dbReference>
<dbReference type="RefSeq" id="WP_192507302.1">
    <property type="nucleotide sequence ID" value="NZ_AQGV01000012.1"/>
</dbReference>
<evidence type="ECO:0000313" key="2">
    <source>
        <dbReference type="Proteomes" id="UP000615755"/>
    </source>
</evidence>
<accession>A0ABR9EAF0</accession>
<proteinExistence type="predicted"/>
<sequence>MIKPFVFKARVNVADLFHHTNHQEVFTTALQKSESLEHFVLKIVGLCAISYDQKAILNANSDKQKPDVWLEDDTGYITVALYANTLEFDEIIRLAKLFGKLVILIKENDTWFDEMSQRLHLIGNLSVFSLEAQFVDALSDALSRSLHWDVVIEQNQLSISDKHEYYETSVAQLL</sequence>
<comment type="caution">
    <text evidence="1">The sequence shown here is derived from an EMBL/GenBank/DDBJ whole genome shotgun (WGS) entry which is preliminary data.</text>
</comment>
<dbReference type="PANTHER" id="PTHR38784:SF1">
    <property type="entry name" value="SUCROSE PHOSPHORYLASE"/>
    <property type="match status" value="1"/>
</dbReference>
<evidence type="ECO:0000313" key="1">
    <source>
        <dbReference type="EMBL" id="MBE0367941.1"/>
    </source>
</evidence>
<keyword evidence="2" id="KW-1185">Reference proteome</keyword>
<organism evidence="1 2">
    <name type="scientific">Pseudoalteromonas aurantia 208</name>
    <dbReference type="NCBI Taxonomy" id="1314867"/>
    <lineage>
        <taxon>Bacteria</taxon>
        <taxon>Pseudomonadati</taxon>
        <taxon>Pseudomonadota</taxon>
        <taxon>Gammaproteobacteria</taxon>
        <taxon>Alteromonadales</taxon>
        <taxon>Pseudoalteromonadaceae</taxon>
        <taxon>Pseudoalteromonas</taxon>
    </lineage>
</organism>
<dbReference type="EMBL" id="AQGV01000012">
    <property type="protein sequence ID" value="MBE0367941.1"/>
    <property type="molecule type" value="Genomic_DNA"/>
</dbReference>
<gene>
    <name evidence="1" type="ORF">PAUR_a1422</name>
</gene>
<dbReference type="SUPFAM" id="SSF52980">
    <property type="entry name" value="Restriction endonuclease-like"/>
    <property type="match status" value="1"/>
</dbReference>
<dbReference type="InterPro" id="IPR038590">
    <property type="entry name" value="YaeQ_sf"/>
</dbReference>
<dbReference type="InterPro" id="IPR011335">
    <property type="entry name" value="Restrct_endonuc-II-like"/>
</dbReference>